<sequence length="47" mass="5410">MKTIRKSTEKEVVLNRLTQSILMPVIYLLNHKANNLTDDTPRLSSNL</sequence>
<dbReference type="Proteomes" id="UP000782901">
    <property type="component" value="Unassembled WGS sequence"/>
</dbReference>
<name>A0A943DN70_BACT4</name>
<gene>
    <name evidence="1" type="ORF">KHY35_08325</name>
</gene>
<proteinExistence type="predicted"/>
<dbReference type="AlphaFoldDB" id="A0A943DN70"/>
<reference evidence="1" key="1">
    <citation type="submission" date="2021-02" db="EMBL/GenBank/DDBJ databases">
        <title>Infant gut strain persistence is associated with maternal origin, phylogeny, and functional potential including surface adhesion and iron acquisition.</title>
        <authorList>
            <person name="Lou Y.C."/>
        </authorList>
    </citation>
    <scope>NUCLEOTIDE SEQUENCE</scope>
    <source>
        <strain evidence="1">L3_082_243G1_dasL3_082_243G1_maxbin2.maxbin.015s ta_sub</strain>
    </source>
</reference>
<evidence type="ECO:0000313" key="1">
    <source>
        <dbReference type="EMBL" id="MBS5410707.1"/>
    </source>
</evidence>
<protein>
    <submittedName>
        <fullName evidence="1">Uncharacterized protein</fullName>
    </submittedName>
</protein>
<comment type="caution">
    <text evidence="1">The sequence shown here is derived from an EMBL/GenBank/DDBJ whole genome shotgun (WGS) entry which is preliminary data.</text>
</comment>
<evidence type="ECO:0000313" key="2">
    <source>
        <dbReference type="Proteomes" id="UP000782901"/>
    </source>
</evidence>
<organism evidence="1 2">
    <name type="scientific">Bacteroides thetaiotaomicron</name>
    <dbReference type="NCBI Taxonomy" id="818"/>
    <lineage>
        <taxon>Bacteria</taxon>
        <taxon>Pseudomonadati</taxon>
        <taxon>Bacteroidota</taxon>
        <taxon>Bacteroidia</taxon>
        <taxon>Bacteroidales</taxon>
        <taxon>Bacteroidaceae</taxon>
        <taxon>Bacteroides</taxon>
    </lineage>
</organism>
<accession>A0A943DN70</accession>
<dbReference type="EMBL" id="JAGZEE010000010">
    <property type="protein sequence ID" value="MBS5410707.1"/>
    <property type="molecule type" value="Genomic_DNA"/>
</dbReference>